<dbReference type="EMBL" id="JAQMWT010000138">
    <property type="protein sequence ID" value="KAJ8609536.1"/>
    <property type="molecule type" value="Genomic_DNA"/>
</dbReference>
<dbReference type="InterPro" id="IPR003613">
    <property type="entry name" value="Ubox_domain"/>
</dbReference>
<dbReference type="InterPro" id="IPR052085">
    <property type="entry name" value="WD-SAM-U-box"/>
</dbReference>
<protein>
    <recommendedName>
        <fullName evidence="2">U-box domain-containing protein</fullName>
    </recommendedName>
</protein>
<sequence length="305" mass="34280">MSSTRLDVASLAQHIEQQTKRMLEQDSQGSSRKKRQCNMEVPSERCVEQLNDEFRCPISMELISDPVVGSDGRLYERSEIERWLSVKGASPVTQAPMVAESLMSCHPVRNAIEALVSSGSVPPAEEALFQVRRGKLAKSRGNRSEAIACFTRAIDLGSTEAKYLYAVSLLEDAAPSCREAARLLARDQPFRDFGDFAGQYVTTFCDELIEIMPDGSVLFNGERHPDNIIKRRDATGTYLFNQWELDVDSSKAGRLLWLRPTSHQDNDDAIHRIWWFAYEPDFPPNCYEQRNSDNAPVAAISTPTT</sequence>
<proteinExistence type="predicted"/>
<name>A0AAD7UJQ2_9STRA</name>
<evidence type="ECO:0000259" key="2">
    <source>
        <dbReference type="PROSITE" id="PS51698"/>
    </source>
</evidence>
<comment type="caution">
    <text evidence="3">The sequence shown here is derived from an EMBL/GenBank/DDBJ whole genome shotgun (WGS) entry which is preliminary data.</text>
</comment>
<evidence type="ECO:0000256" key="1">
    <source>
        <dbReference type="SAM" id="MobiDB-lite"/>
    </source>
</evidence>
<dbReference type="SMART" id="SM00504">
    <property type="entry name" value="Ubox"/>
    <property type="match status" value="1"/>
</dbReference>
<reference evidence="3" key="1">
    <citation type="submission" date="2023-01" db="EMBL/GenBank/DDBJ databases">
        <title>Metagenome sequencing of chrysophaentin producing Chrysophaeum taylorii.</title>
        <authorList>
            <person name="Davison J."/>
            <person name="Bewley C."/>
        </authorList>
    </citation>
    <scope>NUCLEOTIDE SEQUENCE</scope>
    <source>
        <strain evidence="3">NIES-1699</strain>
    </source>
</reference>
<dbReference type="SUPFAM" id="SSF57850">
    <property type="entry name" value="RING/U-box"/>
    <property type="match status" value="1"/>
</dbReference>
<dbReference type="Pfam" id="PF04564">
    <property type="entry name" value="U-box"/>
    <property type="match status" value="1"/>
</dbReference>
<dbReference type="GO" id="GO:0016567">
    <property type="term" value="P:protein ubiquitination"/>
    <property type="evidence" value="ECO:0007669"/>
    <property type="project" value="InterPro"/>
</dbReference>
<dbReference type="PANTHER" id="PTHR46573:SF1">
    <property type="entry name" value="WD REPEAT, SAM AND U-BOX DOMAIN-CONTAINING PROTEIN 1"/>
    <property type="match status" value="1"/>
</dbReference>
<accession>A0AAD7UJQ2</accession>
<dbReference type="AlphaFoldDB" id="A0AAD7UJQ2"/>
<keyword evidence="4" id="KW-1185">Reference proteome</keyword>
<gene>
    <name evidence="3" type="ORF">CTAYLR_006024</name>
</gene>
<dbReference type="PANTHER" id="PTHR46573">
    <property type="entry name" value="WD REPEAT, SAM AND U-BOX DOMAIN-CONTAINING PROTEIN 1"/>
    <property type="match status" value="1"/>
</dbReference>
<evidence type="ECO:0000313" key="3">
    <source>
        <dbReference type="EMBL" id="KAJ8609536.1"/>
    </source>
</evidence>
<dbReference type="InterPro" id="IPR013083">
    <property type="entry name" value="Znf_RING/FYVE/PHD"/>
</dbReference>
<organism evidence="3 4">
    <name type="scientific">Chrysophaeum taylorii</name>
    <dbReference type="NCBI Taxonomy" id="2483200"/>
    <lineage>
        <taxon>Eukaryota</taxon>
        <taxon>Sar</taxon>
        <taxon>Stramenopiles</taxon>
        <taxon>Ochrophyta</taxon>
        <taxon>Pelagophyceae</taxon>
        <taxon>Pelagomonadales</taxon>
        <taxon>Pelagomonadaceae</taxon>
        <taxon>Chrysophaeum</taxon>
    </lineage>
</organism>
<feature type="region of interest" description="Disordered" evidence="1">
    <location>
        <begin position="18"/>
        <end position="39"/>
    </location>
</feature>
<dbReference type="GO" id="GO:0004842">
    <property type="term" value="F:ubiquitin-protein transferase activity"/>
    <property type="evidence" value="ECO:0007669"/>
    <property type="project" value="InterPro"/>
</dbReference>
<dbReference type="Proteomes" id="UP001230188">
    <property type="component" value="Unassembled WGS sequence"/>
</dbReference>
<evidence type="ECO:0000313" key="4">
    <source>
        <dbReference type="Proteomes" id="UP001230188"/>
    </source>
</evidence>
<dbReference type="Gene3D" id="3.30.40.10">
    <property type="entry name" value="Zinc/RING finger domain, C3HC4 (zinc finger)"/>
    <property type="match status" value="1"/>
</dbReference>
<feature type="domain" description="U-box" evidence="2">
    <location>
        <begin position="49"/>
        <end position="122"/>
    </location>
</feature>
<dbReference type="PROSITE" id="PS51698">
    <property type="entry name" value="U_BOX"/>
    <property type="match status" value="1"/>
</dbReference>
<dbReference type="CDD" id="cd16655">
    <property type="entry name" value="RING-Ubox_WDSUB1-like"/>
    <property type="match status" value="1"/>
</dbReference>